<protein>
    <submittedName>
        <fullName evidence="2">DUF4305 domain-containing protein</fullName>
    </submittedName>
</protein>
<proteinExistence type="predicted"/>
<keyword evidence="1" id="KW-0812">Transmembrane</keyword>
<comment type="caution">
    <text evidence="2">The sequence shown here is derived from an EMBL/GenBank/DDBJ whole genome shotgun (WGS) entry which is preliminary data.</text>
</comment>
<reference evidence="2 3" key="1">
    <citation type="submission" date="2018-10" db="EMBL/GenBank/DDBJ databases">
        <title>Falsibacillus sp. genome draft.</title>
        <authorList>
            <person name="Shi S."/>
        </authorList>
    </citation>
    <scope>NUCLEOTIDE SEQUENCE [LARGE SCALE GENOMIC DNA]</scope>
    <source>
        <strain evidence="2 3">GY 10110</strain>
    </source>
</reference>
<dbReference type="EMBL" id="RCVZ01000023">
    <property type="protein sequence ID" value="RLQ91174.1"/>
    <property type="molecule type" value="Genomic_DNA"/>
</dbReference>
<feature type="transmembrane region" description="Helical" evidence="1">
    <location>
        <begin position="7"/>
        <end position="28"/>
    </location>
</feature>
<keyword evidence="3" id="KW-1185">Reference proteome</keyword>
<gene>
    <name evidence="2" type="ORF">D9X91_21030</name>
</gene>
<keyword evidence="1" id="KW-1133">Transmembrane helix</keyword>
<evidence type="ECO:0000313" key="2">
    <source>
        <dbReference type="EMBL" id="RLQ91174.1"/>
    </source>
</evidence>
<accession>A0A3L7JLA2</accession>
<organism evidence="2 3">
    <name type="scientific">Falsibacillus albus</name>
    <dbReference type="NCBI Taxonomy" id="2478915"/>
    <lineage>
        <taxon>Bacteria</taxon>
        <taxon>Bacillati</taxon>
        <taxon>Bacillota</taxon>
        <taxon>Bacilli</taxon>
        <taxon>Bacillales</taxon>
        <taxon>Bacillaceae</taxon>
        <taxon>Falsibacillus</taxon>
    </lineage>
</organism>
<evidence type="ECO:0000313" key="3">
    <source>
        <dbReference type="Proteomes" id="UP000276770"/>
    </source>
</evidence>
<evidence type="ECO:0000256" key="1">
    <source>
        <dbReference type="SAM" id="Phobius"/>
    </source>
</evidence>
<keyword evidence="1" id="KW-0472">Membrane</keyword>
<dbReference type="Proteomes" id="UP000276770">
    <property type="component" value="Unassembled WGS sequence"/>
</dbReference>
<name>A0A3L7JLA2_9BACI</name>
<dbReference type="OrthoDB" id="2355666at2"/>
<dbReference type="Pfam" id="PF14146">
    <property type="entry name" value="DUF4305"/>
    <property type="match status" value="1"/>
</dbReference>
<sequence length="67" mass="7857">MRQSPMMYGLFYCLLGAFFTFFAIQNVNDHGWGFFAYVLILLATLDFGSGVRMISLHFRIKKKNRKK</sequence>
<dbReference type="AlphaFoldDB" id="A0A3L7JLA2"/>
<dbReference type="RefSeq" id="WP_121682621.1">
    <property type="nucleotide sequence ID" value="NZ_RCVZ01000023.1"/>
</dbReference>
<feature type="transmembrane region" description="Helical" evidence="1">
    <location>
        <begin position="34"/>
        <end position="58"/>
    </location>
</feature>
<dbReference type="InterPro" id="IPR025426">
    <property type="entry name" value="DUF4305"/>
</dbReference>